<keyword evidence="3" id="KW-1185">Reference proteome</keyword>
<evidence type="ECO:0000313" key="2">
    <source>
        <dbReference type="EMBL" id="KAK3371890.1"/>
    </source>
</evidence>
<dbReference type="EMBL" id="JAULSW010000008">
    <property type="protein sequence ID" value="KAK3371890.1"/>
    <property type="molecule type" value="Genomic_DNA"/>
</dbReference>
<feature type="transmembrane region" description="Helical" evidence="1">
    <location>
        <begin position="30"/>
        <end position="50"/>
    </location>
</feature>
<name>A0AAE0K921_9PEZI</name>
<organism evidence="2 3">
    <name type="scientific">Podospora didyma</name>
    <dbReference type="NCBI Taxonomy" id="330526"/>
    <lineage>
        <taxon>Eukaryota</taxon>
        <taxon>Fungi</taxon>
        <taxon>Dikarya</taxon>
        <taxon>Ascomycota</taxon>
        <taxon>Pezizomycotina</taxon>
        <taxon>Sordariomycetes</taxon>
        <taxon>Sordariomycetidae</taxon>
        <taxon>Sordariales</taxon>
        <taxon>Podosporaceae</taxon>
        <taxon>Podospora</taxon>
    </lineage>
</organism>
<keyword evidence="1" id="KW-0472">Membrane</keyword>
<comment type="caution">
    <text evidence="2">The sequence shown here is derived from an EMBL/GenBank/DDBJ whole genome shotgun (WGS) entry which is preliminary data.</text>
</comment>
<keyword evidence="1" id="KW-1133">Transmembrane helix</keyword>
<proteinExistence type="predicted"/>
<reference evidence="2" key="1">
    <citation type="journal article" date="2023" name="Mol. Phylogenet. Evol.">
        <title>Genome-scale phylogeny and comparative genomics of the fungal order Sordariales.</title>
        <authorList>
            <person name="Hensen N."/>
            <person name="Bonometti L."/>
            <person name="Westerberg I."/>
            <person name="Brannstrom I.O."/>
            <person name="Guillou S."/>
            <person name="Cros-Aarteil S."/>
            <person name="Calhoun S."/>
            <person name="Haridas S."/>
            <person name="Kuo A."/>
            <person name="Mondo S."/>
            <person name="Pangilinan J."/>
            <person name="Riley R."/>
            <person name="LaButti K."/>
            <person name="Andreopoulos B."/>
            <person name="Lipzen A."/>
            <person name="Chen C."/>
            <person name="Yan M."/>
            <person name="Daum C."/>
            <person name="Ng V."/>
            <person name="Clum A."/>
            <person name="Steindorff A."/>
            <person name="Ohm R.A."/>
            <person name="Martin F."/>
            <person name="Silar P."/>
            <person name="Natvig D.O."/>
            <person name="Lalanne C."/>
            <person name="Gautier V."/>
            <person name="Ament-Velasquez S.L."/>
            <person name="Kruys A."/>
            <person name="Hutchinson M.I."/>
            <person name="Powell A.J."/>
            <person name="Barry K."/>
            <person name="Miller A.N."/>
            <person name="Grigoriev I.V."/>
            <person name="Debuchy R."/>
            <person name="Gladieux P."/>
            <person name="Hiltunen Thoren M."/>
            <person name="Johannesson H."/>
        </authorList>
    </citation>
    <scope>NUCLEOTIDE SEQUENCE</scope>
    <source>
        <strain evidence="2">CBS 232.78</strain>
    </source>
</reference>
<dbReference type="Proteomes" id="UP001285441">
    <property type="component" value="Unassembled WGS sequence"/>
</dbReference>
<sequence>MMFPVRWWIFLFLRDSGSIWLSMDSSFSPLSWAVFVIFVFFFYIGSYLFFGGASRLRSPLGRFIDGGYSDRTVDLAMRHCVLGCCLIVFRDCDCELDLKRDSRSSLSLLLRLLLSGYPMLHGRKKKLSDEDLDKIEKTLWEHGLEGRMLSYQASLRNWGLRLRSVTAIRRALHQQDWRRCIACQRSFASKELAERRVEEARKSLAAPTGR</sequence>
<evidence type="ECO:0000256" key="1">
    <source>
        <dbReference type="SAM" id="Phobius"/>
    </source>
</evidence>
<accession>A0AAE0K921</accession>
<keyword evidence="1" id="KW-0812">Transmembrane</keyword>
<gene>
    <name evidence="2" type="ORF">B0H63DRAFT_282101</name>
</gene>
<protein>
    <submittedName>
        <fullName evidence="2">Uncharacterized protein</fullName>
    </submittedName>
</protein>
<dbReference type="AlphaFoldDB" id="A0AAE0K921"/>
<evidence type="ECO:0000313" key="3">
    <source>
        <dbReference type="Proteomes" id="UP001285441"/>
    </source>
</evidence>
<reference evidence="2" key="2">
    <citation type="submission" date="2023-06" db="EMBL/GenBank/DDBJ databases">
        <authorList>
            <consortium name="Lawrence Berkeley National Laboratory"/>
            <person name="Haridas S."/>
            <person name="Hensen N."/>
            <person name="Bonometti L."/>
            <person name="Westerberg I."/>
            <person name="Brannstrom I.O."/>
            <person name="Guillou S."/>
            <person name="Cros-Aarteil S."/>
            <person name="Calhoun S."/>
            <person name="Kuo A."/>
            <person name="Mondo S."/>
            <person name="Pangilinan J."/>
            <person name="Riley R."/>
            <person name="LaButti K."/>
            <person name="Andreopoulos B."/>
            <person name="Lipzen A."/>
            <person name="Chen C."/>
            <person name="Yanf M."/>
            <person name="Daum C."/>
            <person name="Ng V."/>
            <person name="Clum A."/>
            <person name="Steindorff A."/>
            <person name="Ohm R."/>
            <person name="Martin F."/>
            <person name="Silar P."/>
            <person name="Natvig D."/>
            <person name="Lalanne C."/>
            <person name="Gautier V."/>
            <person name="Ament-velasquez S.L."/>
            <person name="Kruys A."/>
            <person name="Hutchinson M.I."/>
            <person name="Powell A.J."/>
            <person name="Barry K."/>
            <person name="Miller A.N."/>
            <person name="Grigoriev I.V."/>
            <person name="Debuchy R."/>
            <person name="Gladieux P."/>
            <person name="Thoren M.H."/>
            <person name="Johannesson H."/>
        </authorList>
    </citation>
    <scope>NUCLEOTIDE SEQUENCE</scope>
    <source>
        <strain evidence="2">CBS 232.78</strain>
    </source>
</reference>